<protein>
    <recommendedName>
        <fullName evidence="3">Disintegrin domain-containing protein</fullName>
    </recommendedName>
</protein>
<reference evidence="4" key="1">
    <citation type="submission" date="2021-04" db="EMBL/GenBank/DDBJ databases">
        <authorList>
            <consortium name="Molecular Ecology Group"/>
        </authorList>
    </citation>
    <scope>NUCLEOTIDE SEQUENCE</scope>
</reference>
<keyword evidence="1" id="KW-1015">Disulfide bond</keyword>
<proteinExistence type="predicted"/>
<dbReference type="Proteomes" id="UP000678393">
    <property type="component" value="Unassembled WGS sequence"/>
</dbReference>
<dbReference type="AlphaFoldDB" id="A0A8S3Z6W8"/>
<dbReference type="PANTHER" id="PTHR45702">
    <property type="entry name" value="ADAM10/ADAM17 METALLOPEPTIDASE FAMILY MEMBER"/>
    <property type="match status" value="1"/>
</dbReference>
<dbReference type="InterPro" id="IPR001762">
    <property type="entry name" value="Disintegrin_dom"/>
</dbReference>
<evidence type="ECO:0000256" key="2">
    <source>
        <dbReference type="PROSITE-ProRule" id="PRU00068"/>
    </source>
</evidence>
<dbReference type="PANTHER" id="PTHR45702:SF6">
    <property type="entry name" value="DISINTEGRIN AND METALLOPROTEINASE DOMAIN-CONTAINING PROTEIN 17"/>
    <property type="match status" value="1"/>
</dbReference>
<organism evidence="4 5">
    <name type="scientific">Candidula unifasciata</name>
    <dbReference type="NCBI Taxonomy" id="100452"/>
    <lineage>
        <taxon>Eukaryota</taxon>
        <taxon>Metazoa</taxon>
        <taxon>Spiralia</taxon>
        <taxon>Lophotrochozoa</taxon>
        <taxon>Mollusca</taxon>
        <taxon>Gastropoda</taxon>
        <taxon>Heterobranchia</taxon>
        <taxon>Euthyneura</taxon>
        <taxon>Panpulmonata</taxon>
        <taxon>Eupulmonata</taxon>
        <taxon>Stylommatophora</taxon>
        <taxon>Helicina</taxon>
        <taxon>Helicoidea</taxon>
        <taxon>Geomitridae</taxon>
        <taxon>Candidula</taxon>
    </lineage>
</organism>
<dbReference type="GO" id="GO:0007219">
    <property type="term" value="P:Notch signaling pathway"/>
    <property type="evidence" value="ECO:0007669"/>
    <property type="project" value="TreeGrafter"/>
</dbReference>
<gene>
    <name evidence="4" type="ORF">CUNI_LOCUS10497</name>
</gene>
<dbReference type="SMART" id="SM00050">
    <property type="entry name" value="DISIN"/>
    <property type="match status" value="1"/>
</dbReference>
<dbReference type="Gene3D" id="4.10.70.10">
    <property type="entry name" value="Disintegrin domain"/>
    <property type="match status" value="1"/>
</dbReference>
<dbReference type="OrthoDB" id="2131567at2759"/>
<keyword evidence="5" id="KW-1185">Reference proteome</keyword>
<sequence length="80" mass="8653">MHLVPSFCGNGVVEKDEVCDAGIYGVINKDKCCTFDCKLRKHAFCSDKNKDCCQNCSMAAVNTQCSPSNVAECKAASYCT</sequence>
<comment type="caution">
    <text evidence="4">The sequence shown here is derived from an EMBL/GenBank/DDBJ whole genome shotgun (WGS) entry which is preliminary data.</text>
</comment>
<comment type="caution">
    <text evidence="2">Lacks conserved residue(s) required for the propagation of feature annotation.</text>
</comment>
<dbReference type="FunFam" id="4.10.70.10:FF:000003">
    <property type="entry name" value="Disintegrin and metalloproteinase domain-containing protein 17"/>
    <property type="match status" value="1"/>
</dbReference>
<name>A0A8S3Z6W8_9EUPU</name>
<evidence type="ECO:0000313" key="4">
    <source>
        <dbReference type="EMBL" id="CAG5124939.1"/>
    </source>
</evidence>
<dbReference type="GO" id="GO:0004222">
    <property type="term" value="F:metalloendopeptidase activity"/>
    <property type="evidence" value="ECO:0007669"/>
    <property type="project" value="TreeGrafter"/>
</dbReference>
<dbReference type="GO" id="GO:0006509">
    <property type="term" value="P:membrane protein ectodomain proteolysis"/>
    <property type="evidence" value="ECO:0007669"/>
    <property type="project" value="TreeGrafter"/>
</dbReference>
<dbReference type="InterPro" id="IPR051489">
    <property type="entry name" value="ADAM_Metalloproteinase"/>
</dbReference>
<dbReference type="PROSITE" id="PS50214">
    <property type="entry name" value="DISINTEGRIN_2"/>
    <property type="match status" value="1"/>
</dbReference>
<evidence type="ECO:0000259" key="3">
    <source>
        <dbReference type="PROSITE" id="PS50214"/>
    </source>
</evidence>
<dbReference type="InterPro" id="IPR036436">
    <property type="entry name" value="Disintegrin_dom_sf"/>
</dbReference>
<evidence type="ECO:0000256" key="1">
    <source>
        <dbReference type="ARBA" id="ARBA00023157"/>
    </source>
</evidence>
<evidence type="ECO:0000313" key="5">
    <source>
        <dbReference type="Proteomes" id="UP000678393"/>
    </source>
</evidence>
<dbReference type="Pfam" id="PF00200">
    <property type="entry name" value="Disintegrin"/>
    <property type="match status" value="1"/>
</dbReference>
<dbReference type="EMBL" id="CAJHNH020001913">
    <property type="protein sequence ID" value="CAG5124939.1"/>
    <property type="molecule type" value="Genomic_DNA"/>
</dbReference>
<feature type="non-terminal residue" evidence="4">
    <location>
        <position position="80"/>
    </location>
</feature>
<dbReference type="GO" id="GO:0005886">
    <property type="term" value="C:plasma membrane"/>
    <property type="evidence" value="ECO:0007669"/>
    <property type="project" value="TreeGrafter"/>
</dbReference>
<dbReference type="SUPFAM" id="SSF57552">
    <property type="entry name" value="Blood coagulation inhibitor (disintegrin)"/>
    <property type="match status" value="1"/>
</dbReference>
<feature type="domain" description="Disintegrin" evidence="3">
    <location>
        <begin position="5"/>
        <end position="80"/>
    </location>
</feature>
<accession>A0A8S3Z6W8</accession>